<protein>
    <submittedName>
        <fullName evidence="2">Uncharacterized protein</fullName>
    </submittedName>
</protein>
<organism evidence="1 2">
    <name type="scientific">Panagrolaimus sp. ES5</name>
    <dbReference type="NCBI Taxonomy" id="591445"/>
    <lineage>
        <taxon>Eukaryota</taxon>
        <taxon>Metazoa</taxon>
        <taxon>Ecdysozoa</taxon>
        <taxon>Nematoda</taxon>
        <taxon>Chromadorea</taxon>
        <taxon>Rhabditida</taxon>
        <taxon>Tylenchina</taxon>
        <taxon>Panagrolaimomorpha</taxon>
        <taxon>Panagrolaimoidea</taxon>
        <taxon>Panagrolaimidae</taxon>
        <taxon>Panagrolaimus</taxon>
    </lineage>
</organism>
<dbReference type="Proteomes" id="UP000887579">
    <property type="component" value="Unplaced"/>
</dbReference>
<evidence type="ECO:0000313" key="2">
    <source>
        <dbReference type="WBParaSite" id="ES5_v2.g18915.t1"/>
    </source>
</evidence>
<evidence type="ECO:0000313" key="1">
    <source>
        <dbReference type="Proteomes" id="UP000887579"/>
    </source>
</evidence>
<reference evidence="2" key="1">
    <citation type="submission" date="2022-11" db="UniProtKB">
        <authorList>
            <consortium name="WormBaseParasite"/>
        </authorList>
    </citation>
    <scope>IDENTIFICATION</scope>
</reference>
<accession>A0AC34FNE7</accession>
<sequence>MTGGKAPRKQFATKGSNYQNDSGESEDSHAGSEAESEFADEFESSDSGNEDSSEDVVVSPPKEPTSPLPGPASSASIQLPSCQEGTKRPPKRSLSSSSATNNA</sequence>
<dbReference type="WBParaSite" id="ES5_v2.g18915.t1">
    <property type="protein sequence ID" value="ES5_v2.g18915.t1"/>
    <property type="gene ID" value="ES5_v2.g18915"/>
</dbReference>
<name>A0AC34FNE7_9BILA</name>
<proteinExistence type="predicted"/>